<comment type="similarity">
    <text evidence="3">Belongs to the protein kinase superfamily. Ser/Thr protein kinase family.</text>
</comment>
<dbReference type="Gramene" id="OMERI05G18750.2">
    <property type="protein sequence ID" value="OMERI05G18750.2"/>
    <property type="gene ID" value="OMERI05G18750"/>
</dbReference>
<feature type="signal peptide" evidence="25">
    <location>
        <begin position="1"/>
        <end position="22"/>
    </location>
</feature>
<comment type="catalytic activity">
    <reaction evidence="21">
        <text>L-seryl-[protein] + ATP = O-phospho-L-seryl-[protein] + ADP + H(+)</text>
        <dbReference type="Rhea" id="RHEA:17989"/>
        <dbReference type="Rhea" id="RHEA-COMP:9863"/>
        <dbReference type="Rhea" id="RHEA-COMP:11604"/>
        <dbReference type="ChEBI" id="CHEBI:15378"/>
        <dbReference type="ChEBI" id="CHEBI:29999"/>
        <dbReference type="ChEBI" id="CHEBI:30616"/>
        <dbReference type="ChEBI" id="CHEBI:83421"/>
        <dbReference type="ChEBI" id="CHEBI:456216"/>
        <dbReference type="EC" id="2.7.11.1"/>
    </reaction>
</comment>
<dbReference type="InterPro" id="IPR011009">
    <property type="entry name" value="Kinase-like_dom_sf"/>
</dbReference>
<evidence type="ECO:0000256" key="7">
    <source>
        <dbReference type="ARBA" id="ARBA00022553"/>
    </source>
</evidence>
<dbReference type="PROSITE" id="PS00108">
    <property type="entry name" value="PROTEIN_KINASE_ST"/>
    <property type="match status" value="2"/>
</dbReference>
<evidence type="ECO:0000256" key="5">
    <source>
        <dbReference type="ARBA" id="ARBA00022475"/>
    </source>
</evidence>
<dbReference type="InterPro" id="IPR032675">
    <property type="entry name" value="LRR_dom_sf"/>
</dbReference>
<evidence type="ECO:0000256" key="16">
    <source>
        <dbReference type="ARBA" id="ARBA00022989"/>
    </source>
</evidence>
<keyword evidence="14" id="KW-0418">Kinase</keyword>
<keyword evidence="16 24" id="KW-1133">Transmembrane helix</keyword>
<keyword evidence="28" id="KW-1185">Reference proteome</keyword>
<dbReference type="SMART" id="SM00369">
    <property type="entry name" value="LRR_TYP"/>
    <property type="match status" value="6"/>
</dbReference>
<feature type="binding site" evidence="22">
    <location>
        <position position="658"/>
    </location>
    <ligand>
        <name>ATP</name>
        <dbReference type="ChEBI" id="CHEBI:30616"/>
    </ligand>
</feature>
<dbReference type="GO" id="GO:0004674">
    <property type="term" value="F:protein serine/threonine kinase activity"/>
    <property type="evidence" value="ECO:0007669"/>
    <property type="project" value="UniProtKB-KW"/>
</dbReference>
<dbReference type="Pfam" id="PF07714">
    <property type="entry name" value="PK_Tyr_Ser-Thr"/>
    <property type="match status" value="3"/>
</dbReference>
<dbReference type="InterPro" id="IPR000719">
    <property type="entry name" value="Prot_kinase_dom"/>
</dbReference>
<feature type="region of interest" description="Disordered" evidence="23">
    <location>
        <begin position="1770"/>
        <end position="1806"/>
    </location>
</feature>
<dbReference type="FunFam" id="3.30.200.20:FF:000039">
    <property type="entry name" value="receptor-like protein kinase FERONIA"/>
    <property type="match status" value="1"/>
</dbReference>
<keyword evidence="13 22" id="KW-0547">Nucleotide-binding</keyword>
<evidence type="ECO:0000256" key="19">
    <source>
        <dbReference type="ARBA" id="ARBA00023180"/>
    </source>
</evidence>
<evidence type="ECO:0000256" key="22">
    <source>
        <dbReference type="PROSITE-ProRule" id="PRU10141"/>
    </source>
</evidence>
<dbReference type="SMART" id="SM00220">
    <property type="entry name" value="S_TKc"/>
    <property type="match status" value="3"/>
</dbReference>
<dbReference type="EnsemblPlants" id="OMERI05G18750.2">
    <property type="protein sequence ID" value="OMERI05G18750.2"/>
    <property type="gene ID" value="OMERI05G18750"/>
</dbReference>
<evidence type="ECO:0000256" key="9">
    <source>
        <dbReference type="ARBA" id="ARBA00022679"/>
    </source>
</evidence>
<dbReference type="eggNOG" id="ENOG502RFYK">
    <property type="taxonomic scope" value="Eukaryota"/>
</dbReference>
<proteinExistence type="inferred from homology"/>
<evidence type="ECO:0000256" key="10">
    <source>
        <dbReference type="ARBA" id="ARBA00022692"/>
    </source>
</evidence>
<evidence type="ECO:0000256" key="6">
    <source>
        <dbReference type="ARBA" id="ARBA00022527"/>
    </source>
</evidence>
<keyword evidence="19" id="KW-0325">Glycoprotein</keyword>
<keyword evidence="17 24" id="KW-0472">Membrane</keyword>
<dbReference type="InterPro" id="IPR008271">
    <property type="entry name" value="Ser/Thr_kinase_AS"/>
</dbReference>
<dbReference type="Gene3D" id="3.80.10.10">
    <property type="entry name" value="Ribonuclease Inhibitor"/>
    <property type="match status" value="5"/>
</dbReference>
<dbReference type="InterPro" id="IPR001245">
    <property type="entry name" value="Ser-Thr/Tyr_kinase_cat_dom"/>
</dbReference>
<feature type="transmembrane region" description="Helical" evidence="24">
    <location>
        <begin position="1737"/>
        <end position="1763"/>
    </location>
</feature>
<feature type="region of interest" description="Disordered" evidence="23">
    <location>
        <begin position="2072"/>
        <end position="2144"/>
    </location>
</feature>
<name>A0A0E0DT80_9ORYZ</name>
<keyword evidence="15 22" id="KW-0067">ATP-binding</keyword>
<dbReference type="PROSITE" id="PS51450">
    <property type="entry name" value="LRR"/>
    <property type="match status" value="1"/>
</dbReference>
<evidence type="ECO:0000259" key="26">
    <source>
        <dbReference type="PROSITE" id="PS50011"/>
    </source>
</evidence>
<dbReference type="FunFam" id="3.30.200.20:FF:000328">
    <property type="entry name" value="Leucine-rich repeat protein kinase family protein"/>
    <property type="match status" value="1"/>
</dbReference>
<dbReference type="Pfam" id="PF00560">
    <property type="entry name" value="LRR_1"/>
    <property type="match status" value="2"/>
</dbReference>
<keyword evidence="12" id="KW-0677">Repeat</keyword>
<feature type="domain" description="Protein kinase" evidence="26">
    <location>
        <begin position="1037"/>
        <end position="1303"/>
    </location>
</feature>
<evidence type="ECO:0000313" key="28">
    <source>
        <dbReference type="Proteomes" id="UP000008021"/>
    </source>
</evidence>
<feature type="compositionally biased region" description="Basic and acidic residues" evidence="23">
    <location>
        <begin position="1795"/>
        <end position="1806"/>
    </location>
</feature>
<feature type="transmembrane region" description="Helical" evidence="24">
    <location>
        <begin position="557"/>
        <end position="580"/>
    </location>
</feature>
<keyword evidence="10 24" id="KW-0812">Transmembrane</keyword>
<dbReference type="Gramene" id="OMERI05G18750.1">
    <property type="protein sequence ID" value="OMERI05G18750.1"/>
    <property type="gene ID" value="OMERI05G18750"/>
</dbReference>
<evidence type="ECO:0000256" key="2">
    <source>
        <dbReference type="ARBA" id="ARBA00004479"/>
    </source>
</evidence>
<feature type="transmembrane region" description="Helical" evidence="24">
    <location>
        <begin position="987"/>
        <end position="1008"/>
    </location>
</feature>
<dbReference type="GO" id="GO:0005524">
    <property type="term" value="F:ATP binding"/>
    <property type="evidence" value="ECO:0007669"/>
    <property type="project" value="UniProtKB-UniRule"/>
</dbReference>
<dbReference type="InterPro" id="IPR017441">
    <property type="entry name" value="Protein_kinase_ATP_BS"/>
</dbReference>
<evidence type="ECO:0000256" key="15">
    <source>
        <dbReference type="ARBA" id="ARBA00022840"/>
    </source>
</evidence>
<keyword evidence="5" id="KW-1003">Cell membrane</keyword>
<feature type="compositionally biased region" description="Polar residues" evidence="23">
    <location>
        <begin position="1785"/>
        <end position="1794"/>
    </location>
</feature>
<comment type="catalytic activity">
    <reaction evidence="20">
        <text>L-threonyl-[protein] + ATP = O-phospho-L-threonyl-[protein] + ADP + H(+)</text>
        <dbReference type="Rhea" id="RHEA:46608"/>
        <dbReference type="Rhea" id="RHEA-COMP:11060"/>
        <dbReference type="Rhea" id="RHEA-COMP:11605"/>
        <dbReference type="ChEBI" id="CHEBI:15378"/>
        <dbReference type="ChEBI" id="CHEBI:30013"/>
        <dbReference type="ChEBI" id="CHEBI:30616"/>
        <dbReference type="ChEBI" id="CHEBI:61977"/>
        <dbReference type="ChEBI" id="CHEBI:456216"/>
        <dbReference type="EC" id="2.7.11.1"/>
    </reaction>
</comment>
<dbReference type="InterPro" id="IPR013210">
    <property type="entry name" value="LRR_N_plant-typ"/>
</dbReference>
<dbReference type="InterPro" id="IPR001611">
    <property type="entry name" value="Leu-rich_rpt"/>
</dbReference>
<feature type="binding site" evidence="22">
    <location>
        <position position="1849"/>
    </location>
    <ligand>
        <name>ATP</name>
        <dbReference type="ChEBI" id="CHEBI:30616"/>
    </ligand>
</feature>
<evidence type="ECO:0000256" key="12">
    <source>
        <dbReference type="ARBA" id="ARBA00022737"/>
    </source>
</evidence>
<organism evidence="27">
    <name type="scientific">Oryza meridionalis</name>
    <dbReference type="NCBI Taxonomy" id="40149"/>
    <lineage>
        <taxon>Eukaryota</taxon>
        <taxon>Viridiplantae</taxon>
        <taxon>Streptophyta</taxon>
        <taxon>Embryophyta</taxon>
        <taxon>Tracheophyta</taxon>
        <taxon>Spermatophyta</taxon>
        <taxon>Magnoliopsida</taxon>
        <taxon>Liliopsida</taxon>
        <taxon>Poales</taxon>
        <taxon>Poaceae</taxon>
        <taxon>BOP clade</taxon>
        <taxon>Oryzoideae</taxon>
        <taxon>Oryzeae</taxon>
        <taxon>Oryzinae</taxon>
        <taxon>Oryza</taxon>
    </lineage>
</organism>
<keyword evidence="9" id="KW-0808">Transferase</keyword>
<reference evidence="27" key="2">
    <citation type="submission" date="2018-05" db="EMBL/GenBank/DDBJ databases">
        <title>OmerRS3 (Oryza meridionalis Reference Sequence Version 3).</title>
        <authorList>
            <person name="Zhang J."/>
            <person name="Kudrna D."/>
            <person name="Lee S."/>
            <person name="Talag J."/>
            <person name="Welchert J."/>
            <person name="Wing R.A."/>
        </authorList>
    </citation>
    <scope>NUCLEOTIDE SEQUENCE [LARGE SCALE GENOMIC DNA]</scope>
    <source>
        <strain evidence="27">OR44</strain>
    </source>
</reference>
<sequence>MEPRVLLVLALVAAAGVPAVLCQTNAQDAAALEGLKSQWTNYPSSWNSGDPCGGGWDGIMCTNGRVTTLRLSSVSLQGTLSSSIGQLGQLTYLDLSFNINLGGLLPAEIGNLGELTTLILAGCSFTGNIPIAIGNLRKLGFLALNSNKFSGGIPSSIGVLTNLLWLDLADNQLTGSVPISTSTSPGLDQLVKTQHFHFNKNQLTGTLTGLFNSNMTLIHILFDSNKFSGSIPAEVGTVSTLEVLRLDRNGFTGAIPATIGSLVKLNELNLANNKLTGSVPDLSNMTNLNVVDLSNNTFDPSVAPSWFTSLTSLASVSIVSGSLSGQVPKGLFTLPTLQQVVLSNNQFNGTLEMTGNISSQLQTVNLMDNRIVSSNTASYKKTLLLAGNPFCAEQDPNNRAFCSRQLQNASPYSTSMEKCGSAQCSDGQNVNPASCGCAFSYNGKMVFRAPFFVDLVSSTSFQLLESTMATKLNLLPGSVALSDIHFNSDNYLEVQVKLFPTSGVTFNLSELTRIGSSLSNQIYKPPANFGPYFFIADPYAPLAVALGGKKSKMSTGAIAGIAVAGGVLVIALIFMSLFALRQKRRAKELKERADPFASWAAGQKDSGGAPQLKGARFFSFDELKICTNNFSDNHEIGSGGYGKVYRGILGDGTRVAIKRADRNSMQGAVEFKNEIELLSRVHHRNLVSLIGFCYEQGEQMLVYEYISNGTLRENLTGSGTYLDWKKRLRIALGSARGLAYLHELADPPIIHRDIKSTNILLDDNLKAKVADFGLSKLVADTEKGHVSTQVKGTLGYLDPEYYMTQQLSEKSDVYSFGVVMLELVSGRQPIEKGRYVVREVRLAIDPADHDHHYGLRGIVDPAIRDAARTPVFRRFVQLAMRCVDESAAARPAMGAVVKEIEAMLQNEPDDAGAGEGDSSADPSANEFDRYRGGGGGPPTHPYSDVEISRGSYAGDGASDYMPYFELVMNCAGIANGEKSTITMGAKAAIGAAGGLLVMALIFMAIFALRRKRKAKELAEQGTRFFCVDELKSCTGNFSDSHEIGSGGYGKVYKGTLADGTRVAIKRAQPGSMQGVVEFKNEIELLSRVHHRNLVRLIGYCYELGEQMLVYEYISNGTLRDNLMAKGTPLNWRKRLRIALGSARGLTYLHEHANPPIIHRDVKSTNILLDDNLKAKVADFGLSKLVRLAIDPADDDHYGLRGIVDPAIRDSTRTAGFRRFVQLAMRCVDDSTAARPAMGAVVKEIEAILQNEPATVDGSAGSSATDFEGAGGGDDVPDYLPFFGVKPPQWRNYPSSWNSGDPCGGGWDGVMCSNGRVTSLRLSSINLQGTLGTSIGLLTQLVYLDLSSNIGLGGPLPAEIGNLGQLTTLILAGCSFTGAIPKEIGNLSKLWFLALNSNKFTGGIPPSIGLLTNLFYLDLADNQLTGSIPISSPTSPGLDLLVQTKHLHFNKNQLTGTLTGLFNSKMTLLHIEILITSLFNRLFDSNQLSGSIPAELGGITTLEVVRLDRNGFGGAIPTNISNLVSLNQLDLSNNTFDTSVAPVWFTTLTSLTSVSIASGNLLGQVPKGLFTLPQLQQVLVGNPLCVDQDYSGKPFCSIRQENLIAYTTSMTQCSSSPDGQSLDPGNCGCASSYNGKMIFRAPSFVDVTTGEPFLQLETSLWTQLNLRPGSVYLSDVHWNSDNYLQVQVKLFPSSGLTFSLSEMTKIGFNLSNQTYKPPANFGPCAGGHHSKLSTAAKLWLAVVVGGGGCLVILLLLVRAVLCFIRLRKKRTKKPGQQPDPRPIMATSATANTSQEEASHSREGSEEVGIRSFSLEDVVEFTNNFSEKVGEGGFGTVYKGTLRDGRDVAVKRAKPESMDSGRGAAARAQAQLSNEINVTSKLHHRNLTPSLSWPKRLDIALGIAEGLVYLHSYANPWIIHCDLQSSNILLDNKLNAKIADFGLSKLIEDTVTSLVTSTVIGVRGHIAPEYHQDGRLSKQSDVYSFGLMMLELMSGKQPDKEPGIVQEFRSAISQADHQDRLHSIIDPKIRAAASSSSDAVQRFVQLAMRCVDDSRDMRPTMIAVAEEIRGMAQREPGCQQGESSNGASSACRASPSSSQGESSKGLSDSTASPSSSSQGESPKGLSDSRASPASGEGESSKGSSST</sequence>
<evidence type="ECO:0000256" key="13">
    <source>
        <dbReference type="ARBA" id="ARBA00022741"/>
    </source>
</evidence>
<feature type="compositionally biased region" description="Low complexity" evidence="23">
    <location>
        <begin position="2126"/>
        <end position="2144"/>
    </location>
</feature>
<keyword evidence="18" id="KW-0675">Receptor</keyword>
<dbReference type="FunFam" id="1.10.510.10:FF:000453">
    <property type="entry name" value="LRR receptor-like serine/threonine-protein kinase HSL2"/>
    <property type="match status" value="1"/>
</dbReference>
<reference evidence="27" key="1">
    <citation type="submission" date="2015-04" db="UniProtKB">
        <authorList>
            <consortium name="EnsemblPlants"/>
        </authorList>
    </citation>
    <scope>IDENTIFICATION</scope>
</reference>
<evidence type="ECO:0000256" key="1">
    <source>
        <dbReference type="ARBA" id="ARBA00004162"/>
    </source>
</evidence>
<dbReference type="Proteomes" id="UP000008021">
    <property type="component" value="Chromosome 5"/>
</dbReference>
<dbReference type="PANTHER" id="PTHR45974:SF229">
    <property type="entry name" value="OS05G0486100 PROTEIN"/>
    <property type="match status" value="1"/>
</dbReference>
<evidence type="ECO:0000256" key="25">
    <source>
        <dbReference type="SAM" id="SignalP"/>
    </source>
</evidence>
<dbReference type="STRING" id="40149.A0A0E0DT80"/>
<dbReference type="Gene3D" id="3.30.200.20">
    <property type="entry name" value="Phosphorylase Kinase, domain 1"/>
    <property type="match status" value="3"/>
</dbReference>
<dbReference type="HOGENOM" id="CLU_001443_0_0_1"/>
<evidence type="ECO:0000256" key="3">
    <source>
        <dbReference type="ARBA" id="ARBA00008684"/>
    </source>
</evidence>
<dbReference type="FunFam" id="3.80.10.10:FF:000542">
    <property type="entry name" value="Leucine-rich repeat protein kinase family protein"/>
    <property type="match status" value="2"/>
</dbReference>
<feature type="region of interest" description="Disordered" evidence="23">
    <location>
        <begin position="907"/>
        <end position="947"/>
    </location>
</feature>
<dbReference type="PROSITE" id="PS50011">
    <property type="entry name" value="PROTEIN_KINASE_DOM"/>
    <property type="match status" value="3"/>
</dbReference>
<dbReference type="CDD" id="cd14066">
    <property type="entry name" value="STKc_IRAK"/>
    <property type="match status" value="1"/>
</dbReference>
<dbReference type="SUPFAM" id="SSF52058">
    <property type="entry name" value="L domain-like"/>
    <property type="match status" value="2"/>
</dbReference>
<keyword evidence="6" id="KW-0723">Serine/threonine-protein kinase</keyword>
<dbReference type="EnsemblPlants" id="OMERI05G18750.1">
    <property type="protein sequence ID" value="OMERI05G18750.1"/>
    <property type="gene ID" value="OMERI05G18750"/>
</dbReference>
<evidence type="ECO:0000256" key="21">
    <source>
        <dbReference type="ARBA" id="ARBA00048679"/>
    </source>
</evidence>
<feature type="chain" id="PRO_5010026938" description="non-specific serine/threonine protein kinase" evidence="25">
    <location>
        <begin position="23"/>
        <end position="2144"/>
    </location>
</feature>
<evidence type="ECO:0000256" key="20">
    <source>
        <dbReference type="ARBA" id="ARBA00047899"/>
    </source>
</evidence>
<evidence type="ECO:0000256" key="23">
    <source>
        <dbReference type="SAM" id="MobiDB-lite"/>
    </source>
</evidence>
<feature type="domain" description="Protein kinase" evidence="26">
    <location>
        <begin position="630"/>
        <end position="904"/>
    </location>
</feature>
<comment type="subcellular location">
    <subcellularLocation>
        <location evidence="1">Cell membrane</location>
        <topology evidence="1">Single-pass membrane protein</topology>
    </subcellularLocation>
    <subcellularLocation>
        <location evidence="2">Membrane</location>
        <topology evidence="2">Single-pass type I membrane protein</topology>
    </subcellularLocation>
</comment>
<accession>A0A0E0DT80</accession>
<evidence type="ECO:0000256" key="8">
    <source>
        <dbReference type="ARBA" id="ARBA00022614"/>
    </source>
</evidence>
<dbReference type="Gene3D" id="1.10.510.10">
    <property type="entry name" value="Transferase(Phosphotransferase) domain 1"/>
    <property type="match status" value="3"/>
</dbReference>
<feature type="domain" description="Protein kinase" evidence="26">
    <location>
        <begin position="1821"/>
        <end position="2070"/>
    </location>
</feature>
<evidence type="ECO:0000256" key="18">
    <source>
        <dbReference type="ARBA" id="ARBA00023170"/>
    </source>
</evidence>
<evidence type="ECO:0000256" key="4">
    <source>
        <dbReference type="ARBA" id="ARBA00012513"/>
    </source>
</evidence>
<evidence type="ECO:0000256" key="14">
    <source>
        <dbReference type="ARBA" id="ARBA00022777"/>
    </source>
</evidence>
<evidence type="ECO:0000256" key="17">
    <source>
        <dbReference type="ARBA" id="ARBA00023136"/>
    </source>
</evidence>
<feature type="compositionally biased region" description="Low complexity" evidence="23">
    <location>
        <begin position="2085"/>
        <end position="2119"/>
    </location>
</feature>
<dbReference type="GO" id="GO:0005886">
    <property type="term" value="C:plasma membrane"/>
    <property type="evidence" value="ECO:0007669"/>
    <property type="project" value="UniProtKB-SubCell"/>
</dbReference>
<protein>
    <recommendedName>
        <fullName evidence="4">non-specific serine/threonine protein kinase</fullName>
        <ecNumber evidence="4">2.7.11.1</ecNumber>
    </recommendedName>
</protein>
<evidence type="ECO:0000313" key="27">
    <source>
        <dbReference type="EnsemblPlants" id="OMERI05G18750.1"/>
    </source>
</evidence>
<dbReference type="EC" id="2.7.11.1" evidence="4"/>
<dbReference type="Pfam" id="PF08263">
    <property type="entry name" value="LRRNT_2"/>
    <property type="match status" value="2"/>
</dbReference>
<evidence type="ECO:0000256" key="24">
    <source>
        <dbReference type="SAM" id="Phobius"/>
    </source>
</evidence>
<keyword evidence="8" id="KW-0433">Leucine-rich repeat</keyword>
<dbReference type="InterPro" id="IPR003591">
    <property type="entry name" value="Leu-rich_rpt_typical-subtyp"/>
</dbReference>
<dbReference type="SUPFAM" id="SSF56112">
    <property type="entry name" value="Protein kinase-like (PK-like)"/>
    <property type="match status" value="3"/>
</dbReference>
<dbReference type="PROSITE" id="PS00107">
    <property type="entry name" value="PROTEIN_KINASE_ATP"/>
    <property type="match status" value="3"/>
</dbReference>
<feature type="binding site" evidence="22">
    <location>
        <position position="1065"/>
    </location>
    <ligand>
        <name>ATP</name>
        <dbReference type="ChEBI" id="CHEBI:30616"/>
    </ligand>
</feature>
<dbReference type="PANTHER" id="PTHR45974">
    <property type="entry name" value="RECEPTOR-LIKE PROTEIN 55"/>
    <property type="match status" value="1"/>
</dbReference>
<dbReference type="FunFam" id="1.10.510.10:FF:000358">
    <property type="entry name" value="Putative leucine-rich repeat receptor-like serine/threonine-protein kinase"/>
    <property type="match status" value="1"/>
</dbReference>
<dbReference type="FunFam" id="3.80.10.10:FF:000363">
    <property type="entry name" value="Leucine-rich repeat family protein"/>
    <property type="match status" value="2"/>
</dbReference>
<keyword evidence="7" id="KW-0597">Phosphoprotein</keyword>
<keyword evidence="11 25" id="KW-0732">Signal</keyword>
<evidence type="ECO:0000256" key="11">
    <source>
        <dbReference type="ARBA" id="ARBA00022729"/>
    </source>
</evidence>